<keyword evidence="7 9" id="KW-0663">Pyridoxal phosphate</keyword>
<keyword evidence="12" id="KW-1185">Reference proteome</keyword>
<evidence type="ECO:0000313" key="11">
    <source>
        <dbReference type="EMBL" id="MCF7221730.1"/>
    </source>
</evidence>
<dbReference type="Gene3D" id="3.40.640.10">
    <property type="entry name" value="Type I PLP-dependent aspartate aminotransferase-like (Major domain)"/>
    <property type="match status" value="1"/>
</dbReference>
<dbReference type="Pfam" id="PF00155">
    <property type="entry name" value="Aminotran_1_2"/>
    <property type="match status" value="1"/>
</dbReference>
<keyword evidence="5 9" id="KW-0808">Transferase</keyword>
<feature type="binding site" evidence="9">
    <location>
        <position position="356"/>
    </location>
    <ligand>
        <name>substrate</name>
    </ligand>
</feature>
<evidence type="ECO:0000256" key="8">
    <source>
        <dbReference type="ARBA" id="ARBA00047715"/>
    </source>
</evidence>
<evidence type="ECO:0000259" key="10">
    <source>
        <dbReference type="Pfam" id="PF00155"/>
    </source>
</evidence>
<evidence type="ECO:0000256" key="4">
    <source>
        <dbReference type="ARBA" id="ARBA00011738"/>
    </source>
</evidence>
<comment type="pathway">
    <text evidence="2 9">Cofactor biosynthesis; biotin biosynthesis.</text>
</comment>
<sequence>MSRPSWHERIRAARAERAAASRTRVRRSISQRDGARCVVDGRNLLNFCGNDYLGLSQHFAVVNALQDAAARDGAGGVASHLVCGHHALHDALEKELADWLGAPAALLFGSGFLANLAVVQALLDDESVCVQDRLNHASLIDAARLAGCRLRRYPHADPEGAIRQLRNVPDGLAMLATDGVFSMDGDVAPLRQLALVARLQKALLYVDDAHGIGVLGPDGRGSVAAAKLGTAEVPLQLATLGKALGGYGAAVVGDADLIGHLIETARPYIYTTALPPAQAAASLAAVRLARQEHWRRDKLADLVARFRERASGAGLELMESQTPIQPIVAGTDHRALAMAQSLEQDGYWVAPIRPPTVPEGRARLRVTLSALHGVGDIDTLVVALQRARDRSERMPDGARPLTTS</sequence>
<dbReference type="InterPro" id="IPR015421">
    <property type="entry name" value="PyrdxlP-dep_Trfase_major"/>
</dbReference>
<reference evidence="11 12" key="2">
    <citation type="submission" date="2022-01" db="EMBL/GenBank/DDBJ databases">
        <title>Lysobacter chinensis sp. nov., a bacterium isolated from cow dung compost.</title>
        <authorList>
            <person name="Liu Y."/>
        </authorList>
    </citation>
    <scope>NUCLEOTIDE SEQUENCE [LARGE SCALE GENOMIC DNA]</scope>
    <source>
        <strain evidence="11 12">TLK-CK17</strain>
    </source>
</reference>
<dbReference type="RefSeq" id="WP_237054143.1">
    <property type="nucleotide sequence ID" value="NZ_JAKJPO010000003.1"/>
</dbReference>
<dbReference type="GO" id="GO:0008710">
    <property type="term" value="F:8-amino-7-oxononanoate synthase activity"/>
    <property type="evidence" value="ECO:0007669"/>
    <property type="project" value="UniProtKB-EC"/>
</dbReference>
<organism evidence="11 12">
    <name type="scientific">Marilutibacter chinensis</name>
    <dbReference type="NCBI Taxonomy" id="2912247"/>
    <lineage>
        <taxon>Bacteria</taxon>
        <taxon>Pseudomonadati</taxon>
        <taxon>Pseudomonadota</taxon>
        <taxon>Gammaproteobacteria</taxon>
        <taxon>Lysobacterales</taxon>
        <taxon>Lysobacteraceae</taxon>
        <taxon>Marilutibacter</taxon>
    </lineage>
</organism>
<dbReference type="InterPro" id="IPR015424">
    <property type="entry name" value="PyrdxlP-dep_Trfase"/>
</dbReference>
<comment type="catalytic activity">
    <reaction evidence="8 9">
        <text>6-carboxyhexanoyl-[ACP] + L-alanine + H(+) = (8S)-8-amino-7-oxononanoate + holo-[ACP] + CO2</text>
        <dbReference type="Rhea" id="RHEA:42288"/>
        <dbReference type="Rhea" id="RHEA-COMP:9685"/>
        <dbReference type="Rhea" id="RHEA-COMP:9955"/>
        <dbReference type="ChEBI" id="CHEBI:15378"/>
        <dbReference type="ChEBI" id="CHEBI:16526"/>
        <dbReference type="ChEBI" id="CHEBI:57972"/>
        <dbReference type="ChEBI" id="CHEBI:64479"/>
        <dbReference type="ChEBI" id="CHEBI:78846"/>
        <dbReference type="ChEBI" id="CHEBI:149468"/>
        <dbReference type="EC" id="2.3.1.47"/>
    </reaction>
</comment>
<dbReference type="InterPro" id="IPR050087">
    <property type="entry name" value="AON_synthase_class-II"/>
</dbReference>
<dbReference type="PANTHER" id="PTHR13693:SF100">
    <property type="entry name" value="8-AMINO-7-OXONONANOATE SYNTHASE"/>
    <property type="match status" value="1"/>
</dbReference>
<comment type="caution">
    <text evidence="11">The sequence shown here is derived from an EMBL/GenBank/DDBJ whole genome shotgun (WGS) entry which is preliminary data.</text>
</comment>
<dbReference type="InterPro" id="IPR004723">
    <property type="entry name" value="AONS_Archaea/Proteobacteria"/>
</dbReference>
<comment type="subunit">
    <text evidence="4 9">Homodimer.</text>
</comment>
<evidence type="ECO:0000256" key="2">
    <source>
        <dbReference type="ARBA" id="ARBA00004746"/>
    </source>
</evidence>
<feature type="domain" description="Aminotransferase class I/classII large" evidence="10">
    <location>
        <begin position="43"/>
        <end position="383"/>
    </location>
</feature>
<evidence type="ECO:0000256" key="5">
    <source>
        <dbReference type="ARBA" id="ARBA00022679"/>
    </source>
</evidence>
<dbReference type="EMBL" id="JAKJPO010000003">
    <property type="protein sequence ID" value="MCF7221730.1"/>
    <property type="molecule type" value="Genomic_DNA"/>
</dbReference>
<feature type="binding site" evidence="9">
    <location>
        <begin position="111"/>
        <end position="112"/>
    </location>
    <ligand>
        <name>pyridoxal 5'-phosphate</name>
        <dbReference type="ChEBI" id="CHEBI:597326"/>
    </ligand>
</feature>
<dbReference type="Gene3D" id="3.90.1150.10">
    <property type="entry name" value="Aspartate Aminotransferase, domain 1"/>
    <property type="match status" value="1"/>
</dbReference>
<proteinExistence type="inferred from homology"/>
<name>A0ABS9HTN1_9GAMM</name>
<dbReference type="PANTHER" id="PTHR13693">
    <property type="entry name" value="CLASS II AMINOTRANSFERASE/8-AMINO-7-OXONONANOATE SYNTHASE"/>
    <property type="match status" value="1"/>
</dbReference>
<comment type="cofactor">
    <cofactor evidence="1 9">
        <name>pyridoxal 5'-phosphate</name>
        <dbReference type="ChEBI" id="CHEBI:597326"/>
    </cofactor>
</comment>
<dbReference type="InterPro" id="IPR015422">
    <property type="entry name" value="PyrdxlP-dep_Trfase_small"/>
</dbReference>
<feature type="modified residue" description="N6-(pyridoxal phosphate)lysine" evidence="9">
    <location>
        <position position="242"/>
    </location>
</feature>
<evidence type="ECO:0000256" key="9">
    <source>
        <dbReference type="HAMAP-Rule" id="MF_01693"/>
    </source>
</evidence>
<comment type="similarity">
    <text evidence="3 9">Belongs to the class-II pyridoxal-phosphate-dependent aminotransferase family. BioF subfamily.</text>
</comment>
<evidence type="ECO:0000256" key="1">
    <source>
        <dbReference type="ARBA" id="ARBA00001933"/>
    </source>
</evidence>
<evidence type="ECO:0000256" key="6">
    <source>
        <dbReference type="ARBA" id="ARBA00022756"/>
    </source>
</evidence>
<protein>
    <recommendedName>
        <fullName evidence="9">8-amino-7-oxononanoate synthase</fullName>
        <shortName evidence="9">AONS</shortName>
        <ecNumber evidence="9">2.3.1.47</ecNumber>
    </recommendedName>
    <alternativeName>
        <fullName evidence="9">7-keto-8-amino-pelargonic acid synthase</fullName>
        <shortName evidence="9">7-KAP synthase</shortName>
        <shortName evidence="9">KAPA synthase</shortName>
    </alternativeName>
    <alternativeName>
        <fullName evidence="9">8-amino-7-ketopelargonate synthase</fullName>
    </alternativeName>
</protein>
<dbReference type="NCBIfam" id="TIGR00858">
    <property type="entry name" value="bioF"/>
    <property type="match status" value="1"/>
</dbReference>
<dbReference type="InterPro" id="IPR004839">
    <property type="entry name" value="Aminotransferase_I/II_large"/>
</dbReference>
<evidence type="ECO:0000313" key="12">
    <source>
        <dbReference type="Proteomes" id="UP001430796"/>
    </source>
</evidence>
<evidence type="ECO:0000256" key="3">
    <source>
        <dbReference type="ARBA" id="ARBA00010008"/>
    </source>
</evidence>
<dbReference type="Proteomes" id="UP001430796">
    <property type="component" value="Unassembled WGS sequence"/>
</dbReference>
<dbReference type="InterPro" id="IPR001917">
    <property type="entry name" value="Aminotrans_II_pyridoxalP_BS"/>
</dbReference>
<accession>A0ABS9HTN1</accession>
<reference evidence="12" key="1">
    <citation type="submission" date="2022-01" db="EMBL/GenBank/DDBJ databases">
        <title>Lysobacter chinensis sp. nov., a bacterium isolated from cow dung compost.</title>
        <authorList>
            <person name="Zhou L.Y."/>
        </authorList>
    </citation>
    <scope>NUCLEOTIDE SEQUENCE [LARGE SCALE GENOMIC DNA]</scope>
    <source>
        <strain evidence="12">TLK-CK17</strain>
    </source>
</reference>
<feature type="binding site" evidence="9">
    <location>
        <position position="182"/>
    </location>
    <ligand>
        <name>pyridoxal 5'-phosphate</name>
        <dbReference type="ChEBI" id="CHEBI:597326"/>
    </ligand>
</feature>
<feature type="binding site" evidence="9">
    <location>
        <position position="239"/>
    </location>
    <ligand>
        <name>pyridoxal 5'-phosphate</name>
        <dbReference type="ChEBI" id="CHEBI:597326"/>
    </ligand>
</feature>
<feature type="binding site" evidence="9">
    <location>
        <position position="210"/>
    </location>
    <ligand>
        <name>pyridoxal 5'-phosphate</name>
        <dbReference type="ChEBI" id="CHEBI:597326"/>
    </ligand>
</feature>
<dbReference type="SUPFAM" id="SSF53383">
    <property type="entry name" value="PLP-dependent transferases"/>
    <property type="match status" value="1"/>
</dbReference>
<feature type="binding site" evidence="9">
    <location>
        <position position="136"/>
    </location>
    <ligand>
        <name>substrate</name>
    </ligand>
</feature>
<dbReference type="PROSITE" id="PS00599">
    <property type="entry name" value="AA_TRANSFER_CLASS_2"/>
    <property type="match status" value="1"/>
</dbReference>
<dbReference type="EC" id="2.3.1.47" evidence="9"/>
<evidence type="ECO:0000256" key="7">
    <source>
        <dbReference type="ARBA" id="ARBA00022898"/>
    </source>
</evidence>
<keyword evidence="11" id="KW-0012">Acyltransferase</keyword>
<comment type="function">
    <text evidence="9">Catalyzes the decarboxylative condensation of pimeloyl-[acyl-carrier protein] and L-alanine to produce 8-amino-7-oxononanoate (AON), [acyl-carrier protein], and carbon dioxide.</text>
</comment>
<feature type="binding site" evidence="9">
    <location>
        <position position="24"/>
    </location>
    <ligand>
        <name>substrate</name>
    </ligand>
</feature>
<reference evidence="11 12" key="3">
    <citation type="submission" date="2022-01" db="EMBL/GenBank/DDBJ databases">
        <authorList>
            <person name="Zhou L.Y."/>
        </authorList>
    </citation>
    <scope>NUCLEOTIDE SEQUENCE [LARGE SCALE GENOMIC DNA]</scope>
    <source>
        <strain evidence="11 12">TLK-CK17</strain>
    </source>
</reference>
<gene>
    <name evidence="9 11" type="primary">bioF</name>
    <name evidence="11" type="ORF">L3V18_08010</name>
</gene>
<keyword evidence="6 9" id="KW-0093">Biotin biosynthesis</keyword>
<dbReference type="HAMAP" id="MF_01693">
    <property type="entry name" value="BioF_aminotrans_2"/>
    <property type="match status" value="1"/>
</dbReference>
<dbReference type="InterPro" id="IPR022834">
    <property type="entry name" value="AONS_Proteobacteria"/>
</dbReference>